<sequence>MTNINLKIFIFLIFTFFFSCKSQNLKGKIVFEAQIENIKIKNVEGELFFNDKQSLYIIKSIDQNTKVNRETDGSIVYPSNSIDSIANKKRFIIFDSKSRNFYGNIINDNIENLIIDSPKFNWIFANETKTILGYKCQKAICSIYDNDYVAWFTQEIPASYGPLKFNGLDGMILELKCDKTKLHLLAVNIQLDVHQANKEILSYTSKYDFSKSVTRSEYNTVLENQIKMLEDKLNLNITDEKYKTKFKNLNCDDCNK</sequence>
<protein>
    <submittedName>
        <fullName evidence="1">GLPGLI family protein</fullName>
    </submittedName>
</protein>
<dbReference type="RefSeq" id="WP_173779765.1">
    <property type="nucleotide sequence ID" value="NZ_JABSNO010000017.1"/>
</dbReference>
<evidence type="ECO:0000313" key="1">
    <source>
        <dbReference type="EMBL" id="NRS93189.1"/>
    </source>
</evidence>
<dbReference type="Pfam" id="PF22252">
    <property type="entry name" value="PNGase_F-II_N"/>
    <property type="match status" value="1"/>
</dbReference>
<dbReference type="AlphaFoldDB" id="A0A8J8G8C9"/>
<dbReference type="NCBIfam" id="TIGR01200">
    <property type="entry name" value="GLPGLI"/>
    <property type="match status" value="1"/>
</dbReference>
<dbReference type="EMBL" id="JABSNO010000017">
    <property type="protein sequence ID" value="NRS93189.1"/>
    <property type="molecule type" value="Genomic_DNA"/>
</dbReference>
<name>A0A8J8G8C9_9FLAO</name>
<organism evidence="1 2">
    <name type="scientific">Frigoriflavimonas asaccharolytica</name>
    <dbReference type="NCBI Taxonomy" id="2735899"/>
    <lineage>
        <taxon>Bacteria</taxon>
        <taxon>Pseudomonadati</taxon>
        <taxon>Bacteroidota</taxon>
        <taxon>Flavobacteriia</taxon>
        <taxon>Flavobacteriales</taxon>
        <taxon>Weeksellaceae</taxon>
        <taxon>Frigoriflavimonas</taxon>
    </lineage>
</organism>
<reference evidence="1" key="1">
    <citation type="submission" date="2020-05" db="EMBL/GenBank/DDBJ databases">
        <title>Genomic Encyclopedia of Type Strains, Phase IV (KMG-V): Genome sequencing to study the core and pangenomes of soil and plant-associated prokaryotes.</title>
        <authorList>
            <person name="Whitman W."/>
        </authorList>
    </citation>
    <scope>NUCLEOTIDE SEQUENCE</scope>
    <source>
        <strain evidence="1">16F</strain>
    </source>
</reference>
<comment type="caution">
    <text evidence="1">The sequence shown here is derived from an EMBL/GenBank/DDBJ whole genome shotgun (WGS) entry which is preliminary data.</text>
</comment>
<gene>
    <name evidence="1" type="ORF">HNQ03_002276</name>
</gene>
<proteinExistence type="predicted"/>
<dbReference type="PROSITE" id="PS51257">
    <property type="entry name" value="PROKAR_LIPOPROTEIN"/>
    <property type="match status" value="1"/>
</dbReference>
<accession>A0A8J8G8C9</accession>
<dbReference type="InterPro" id="IPR005901">
    <property type="entry name" value="GLPGLI"/>
</dbReference>
<dbReference type="Proteomes" id="UP000610746">
    <property type="component" value="Unassembled WGS sequence"/>
</dbReference>
<evidence type="ECO:0000313" key="2">
    <source>
        <dbReference type="Proteomes" id="UP000610746"/>
    </source>
</evidence>
<keyword evidence="2" id="KW-1185">Reference proteome</keyword>